<sequence>MGSHPYAYLHYGYNLGGGGTPWNISELPSDEDYPEWIPSWIDPFEAADIVREQCYYDLVEERLLAEVGGFRERRTDHDKSGYYMRRHAALKRVGIELSGHGYMPDSEIGGYVLHIYETSVQPMDPAYAVDFASLEHRRVEEEWDGRLDQAMSALQITCTQPAGWLLVASYT</sequence>
<evidence type="ECO:0000313" key="1">
    <source>
        <dbReference type="EMBL" id="CPV70235.1"/>
    </source>
</evidence>
<reference evidence="1 2" key="1">
    <citation type="submission" date="2015-03" db="EMBL/GenBank/DDBJ databases">
        <authorList>
            <person name="Murphy D."/>
        </authorList>
    </citation>
    <scope>NUCLEOTIDE SEQUENCE [LARGE SCALE GENOMIC DNA]</scope>
    <source>
        <strain evidence="1 2">PAP088</strain>
    </source>
</reference>
<protein>
    <submittedName>
        <fullName evidence="1">Uncharacterized protein</fullName>
    </submittedName>
</protein>
<name>A0A0U0ZT50_9MYCO</name>
<dbReference type="Proteomes" id="UP000045782">
    <property type="component" value="Unassembled WGS sequence"/>
</dbReference>
<evidence type="ECO:0000313" key="2">
    <source>
        <dbReference type="Proteomes" id="UP000045782"/>
    </source>
</evidence>
<gene>
    <name evidence="1" type="ORF">ERS075579_04744</name>
</gene>
<dbReference type="AlphaFoldDB" id="A0A0U0ZT50"/>
<dbReference type="RefSeq" id="WP_052525633.1">
    <property type="nucleotide sequence ID" value="NZ_CP014951.1"/>
</dbReference>
<accession>A0A0U0ZT50</accession>
<dbReference type="EMBL" id="CSWP01000012">
    <property type="protein sequence ID" value="CPV70235.1"/>
    <property type="molecule type" value="Genomic_DNA"/>
</dbReference>
<proteinExistence type="predicted"/>
<organism evidence="1 2">
    <name type="scientific">Mycobacteroides abscessus</name>
    <dbReference type="NCBI Taxonomy" id="36809"/>
    <lineage>
        <taxon>Bacteria</taxon>
        <taxon>Bacillati</taxon>
        <taxon>Actinomycetota</taxon>
        <taxon>Actinomycetes</taxon>
        <taxon>Mycobacteriales</taxon>
        <taxon>Mycobacteriaceae</taxon>
        <taxon>Mycobacteroides</taxon>
    </lineage>
</organism>